<proteinExistence type="predicted"/>
<accession>A0A378QXP1</accession>
<dbReference type="PANTHER" id="PTHR12526:SF630">
    <property type="entry name" value="GLYCOSYLTRANSFERASE"/>
    <property type="match status" value="1"/>
</dbReference>
<protein>
    <submittedName>
        <fullName evidence="1">Glycosyl transferases group 1</fullName>
    </submittedName>
</protein>
<name>A0A378QXP1_9GAMM</name>
<keyword evidence="1" id="KW-0808">Transferase</keyword>
<dbReference type="GO" id="GO:0016740">
    <property type="term" value="F:transferase activity"/>
    <property type="evidence" value="ECO:0007669"/>
    <property type="project" value="UniProtKB-KW"/>
</dbReference>
<dbReference type="OrthoDB" id="6813549at2"/>
<dbReference type="RefSeq" id="WP_029102364.1">
    <property type="nucleotide sequence ID" value="NZ_UGQB01000004.1"/>
</dbReference>
<gene>
    <name evidence="1" type="ORF">NCTC12877_00740</name>
</gene>
<keyword evidence="2" id="KW-1185">Reference proteome</keyword>
<dbReference type="SUPFAM" id="SSF53756">
    <property type="entry name" value="UDP-Glycosyltransferase/glycogen phosphorylase"/>
    <property type="match status" value="1"/>
</dbReference>
<reference evidence="1 2" key="1">
    <citation type="submission" date="2018-06" db="EMBL/GenBank/DDBJ databases">
        <authorList>
            <consortium name="Pathogen Informatics"/>
            <person name="Doyle S."/>
        </authorList>
    </citation>
    <scope>NUCLEOTIDE SEQUENCE [LARGE SCALE GENOMIC DNA]</scope>
    <source>
        <strain evidence="1 2">NCTC12877</strain>
    </source>
</reference>
<dbReference type="Gene3D" id="3.40.50.2000">
    <property type="entry name" value="Glycogen Phosphorylase B"/>
    <property type="match status" value="2"/>
</dbReference>
<dbReference type="EMBL" id="UGQB01000004">
    <property type="protein sequence ID" value="STZ07762.1"/>
    <property type="molecule type" value="Genomic_DNA"/>
</dbReference>
<organism evidence="1 2">
    <name type="scientific">Moraxella caprae</name>
    <dbReference type="NCBI Taxonomy" id="90240"/>
    <lineage>
        <taxon>Bacteria</taxon>
        <taxon>Pseudomonadati</taxon>
        <taxon>Pseudomonadota</taxon>
        <taxon>Gammaproteobacteria</taxon>
        <taxon>Moraxellales</taxon>
        <taxon>Moraxellaceae</taxon>
        <taxon>Moraxella</taxon>
    </lineage>
</organism>
<dbReference type="PANTHER" id="PTHR12526">
    <property type="entry name" value="GLYCOSYLTRANSFERASE"/>
    <property type="match status" value="1"/>
</dbReference>
<sequence>MKRVFDKLKNSTILIGEKANRLPAFKKAYNYYRQGKQFLDIYHQFRAEDALIVHANTILNVQDLGGIKNKMVVFVNVHSGEYNLVLKHRSGALHKNRKLVWASFEMFGVAVSPHISKKLGLNMGKDGMFSYVGGGRAQNGFYHSSTSLVIYKNTPFLVVKFHTTYKDNLEIQEIGLFDKNYREKSKNISDQKSQEPIGFVVDQKKIHDKIWQLFDYNTYIIYANISPNVADGSSIWMSSMVDIIATNHKVILVLKENLRSDIIVSNIVNKHNLTIIQPSDYSDSVEINEQQALDVIRNIDFMHPYLRGVLVRGIVAANELVSDRIFKYRTISYLTDFYEMKEGVVFISDTQQKLVKNIALHSHLMLIQTIEIKKQVFSLLGYEHSNFAYLPPSLPDAIFDKTLKVVHKSTDAEIKIGYAGKIMPNWGMEELLSWVVNFNRKNDRKIKLFIAANKISAKGEERKPFVAKIKKLLAEAKAEHYTTLNREQCINLLKDMDYVWAFRPGYFEDFTLELSTKLLEAIAMNQKVICYPSKIHINELGSDYPFYVKDESDFCEVISSKRSFDSTHLINNLRDKHAVSNVAKRLSVYSPFNLMHDVENIGLICFSGHDFKFIDPYISYLKSRGFKVIRDIWEWGIATDLETSKNNYKKSSVIFCEWGLANAVYFSNNNIENKPLYIRVHLQEINERAKKFGKQINFGAVTKVIFVSNSVREEYIRLFSLPREKTIVIPNFVLDDEYGFSGGKKARAKVVTLGMVGIVPQRKRFDRAVNLLLALNEKGIDAELHIKGHRPENLEFMKGASRIKELDYYYDVYNQIKEKGLESKVIFSEWGNDVALWYKDIDFILSPSDFESFHYALADGVLSGSIPVVWNWSEASEIYQDSWIVSSDEQAVEYVMKHIGRNNEKLISKNRSFIIKRYGKDTVFHSLTKEIFG</sequence>
<dbReference type="STRING" id="1122244.GCA_000426885_00585"/>
<evidence type="ECO:0000313" key="2">
    <source>
        <dbReference type="Proteomes" id="UP000254065"/>
    </source>
</evidence>
<dbReference type="Proteomes" id="UP000254065">
    <property type="component" value="Unassembled WGS sequence"/>
</dbReference>
<dbReference type="AlphaFoldDB" id="A0A378QXP1"/>
<evidence type="ECO:0000313" key="1">
    <source>
        <dbReference type="EMBL" id="STZ07762.1"/>
    </source>
</evidence>